<dbReference type="Gene3D" id="3.40.50.300">
    <property type="entry name" value="P-loop containing nucleotide triphosphate hydrolases"/>
    <property type="match status" value="1"/>
</dbReference>
<keyword evidence="8" id="KW-0175">Coiled coil</keyword>
<keyword evidence="6" id="KW-0636">Prenylation</keyword>
<dbReference type="FunFam" id="3.40.50.300:FF:000067">
    <property type="entry name" value="ras-related protein RABA1f"/>
    <property type="match status" value="1"/>
</dbReference>
<dbReference type="GO" id="GO:0005525">
    <property type="term" value="F:GTP binding"/>
    <property type="evidence" value="ECO:0007669"/>
    <property type="project" value="UniProtKB-KW"/>
</dbReference>
<dbReference type="InterPro" id="IPR005225">
    <property type="entry name" value="Small_GTP-bd"/>
</dbReference>
<keyword evidence="2" id="KW-0547">Nucleotide-binding</keyword>
<evidence type="ECO:0000256" key="3">
    <source>
        <dbReference type="ARBA" id="ARBA00023134"/>
    </source>
</evidence>
<evidence type="ECO:0000256" key="4">
    <source>
        <dbReference type="ARBA" id="ARBA00023136"/>
    </source>
</evidence>
<dbReference type="PANTHER" id="PTHR47979">
    <property type="entry name" value="DRAB11-RELATED"/>
    <property type="match status" value="1"/>
</dbReference>
<dbReference type="InterPro" id="IPR050209">
    <property type="entry name" value="Rab_GTPases_membrane_traffic"/>
</dbReference>
<feature type="coiled-coil region" evidence="8">
    <location>
        <begin position="332"/>
        <end position="366"/>
    </location>
</feature>
<dbReference type="InterPro" id="IPR027417">
    <property type="entry name" value="P-loop_NTPase"/>
</dbReference>
<dbReference type="PRINTS" id="PR00449">
    <property type="entry name" value="RASTRNSFRMNG"/>
</dbReference>
<gene>
    <name evidence="9" type="ORF">GIB67_007735</name>
</gene>
<dbReference type="Proteomes" id="UP000541444">
    <property type="component" value="Unassembled WGS sequence"/>
</dbReference>
<evidence type="ECO:0000256" key="8">
    <source>
        <dbReference type="SAM" id="Coils"/>
    </source>
</evidence>
<evidence type="ECO:0000256" key="2">
    <source>
        <dbReference type="ARBA" id="ARBA00022741"/>
    </source>
</evidence>
<protein>
    <submittedName>
        <fullName evidence="9">Uncharacterized protein</fullName>
    </submittedName>
</protein>
<sequence length="389" mass="44201">MAHKIDSEYDHLFKIVLLGDSGVGKSNILSRFTRNEFFSESKPTIGVEFATMSLQVYGKTVMANLWDTAGQERYRAVISSYYRGAVGAILVYDITKRQTFNNVLRWLRELRVHADPEIVIMMIGNKSELYHLRQVTEEEAQVLAEKEGLPFIETSALGRSNIERAFRTILTEIISKKALAAQIASPARHQTPCTCSISHEGPTDHKPNAMFVTIDGLRIMGRDEELYKQICVKYGDVAKDSLVDASSSLLCASIHQFLNLVRSMQNRKFAEISTVEVEFWGRKLRMMEGLQFNVSWLRDRYDQIHKLLDDKIQIDLMLASIEEDAKVTENLVSTAEVKVSDLKVQLTEARNALNNARKSRDEVQTQLLLQRKRLAKINVMQGSLLDDAL</sequence>
<dbReference type="GO" id="GO:0012505">
    <property type="term" value="C:endomembrane system"/>
    <property type="evidence" value="ECO:0007669"/>
    <property type="project" value="UniProtKB-SubCell"/>
</dbReference>
<dbReference type="GO" id="GO:0003924">
    <property type="term" value="F:GTPase activity"/>
    <property type="evidence" value="ECO:0007669"/>
    <property type="project" value="InterPro"/>
</dbReference>
<evidence type="ECO:0000256" key="5">
    <source>
        <dbReference type="ARBA" id="ARBA00023288"/>
    </source>
</evidence>
<dbReference type="PROSITE" id="PS51419">
    <property type="entry name" value="RAB"/>
    <property type="match status" value="1"/>
</dbReference>
<dbReference type="EMBL" id="JACGCM010001144">
    <property type="protein sequence ID" value="KAF6161094.1"/>
    <property type="molecule type" value="Genomic_DNA"/>
</dbReference>
<reference evidence="9 10" key="1">
    <citation type="journal article" date="2020" name="IScience">
        <title>Genome Sequencing of the Endangered Kingdonia uniflora (Circaeasteraceae, Ranunculales) Reveals Potential Mechanisms of Evolutionary Specialization.</title>
        <authorList>
            <person name="Sun Y."/>
            <person name="Deng T."/>
            <person name="Zhang A."/>
            <person name="Moore M.J."/>
            <person name="Landis J.B."/>
            <person name="Lin N."/>
            <person name="Zhang H."/>
            <person name="Zhang X."/>
            <person name="Huang J."/>
            <person name="Zhang X."/>
            <person name="Sun H."/>
            <person name="Wang H."/>
        </authorList>
    </citation>
    <scope>NUCLEOTIDE SEQUENCE [LARGE SCALE GENOMIC DNA]</scope>
    <source>
        <strain evidence="9">TB1705</strain>
        <tissue evidence="9">Leaf</tissue>
    </source>
</reference>
<keyword evidence="3" id="KW-0342">GTP-binding</keyword>
<evidence type="ECO:0000256" key="1">
    <source>
        <dbReference type="ARBA" id="ARBA00006270"/>
    </source>
</evidence>
<comment type="subcellular location">
    <subcellularLocation>
        <location evidence="7">Endomembrane system</location>
        <topology evidence="7">Lipid-anchor</topology>
    </subcellularLocation>
</comment>
<dbReference type="SMART" id="SM00176">
    <property type="entry name" value="RAN"/>
    <property type="match status" value="1"/>
</dbReference>
<comment type="caution">
    <text evidence="9">The sequence shown here is derived from an EMBL/GenBank/DDBJ whole genome shotgun (WGS) entry which is preliminary data.</text>
</comment>
<comment type="similarity">
    <text evidence="1">Belongs to the small GTPase superfamily. Rab family.</text>
</comment>
<name>A0A7J7N215_9MAGN</name>
<dbReference type="AlphaFoldDB" id="A0A7J7N215"/>
<evidence type="ECO:0000256" key="7">
    <source>
        <dbReference type="ARBA" id="ARBA00037868"/>
    </source>
</evidence>
<dbReference type="PROSITE" id="PS51420">
    <property type="entry name" value="RHO"/>
    <property type="match status" value="1"/>
</dbReference>
<dbReference type="SMART" id="SM00173">
    <property type="entry name" value="RAS"/>
    <property type="match status" value="1"/>
</dbReference>
<keyword evidence="5" id="KW-0449">Lipoprotein</keyword>
<proteinExistence type="inferred from homology"/>
<dbReference type="SMART" id="SM00174">
    <property type="entry name" value="RHO"/>
    <property type="match status" value="1"/>
</dbReference>
<accession>A0A7J7N215</accession>
<dbReference type="CDD" id="cd01868">
    <property type="entry name" value="Rab11_like"/>
    <property type="match status" value="1"/>
</dbReference>
<dbReference type="InterPro" id="IPR001806">
    <property type="entry name" value="Small_GTPase"/>
</dbReference>
<keyword evidence="4" id="KW-0472">Membrane</keyword>
<dbReference type="Pfam" id="PF00071">
    <property type="entry name" value="Ras"/>
    <property type="match status" value="1"/>
</dbReference>
<dbReference type="SUPFAM" id="SSF52540">
    <property type="entry name" value="P-loop containing nucleoside triphosphate hydrolases"/>
    <property type="match status" value="1"/>
</dbReference>
<dbReference type="PROSITE" id="PS51421">
    <property type="entry name" value="RAS"/>
    <property type="match status" value="1"/>
</dbReference>
<organism evidence="9 10">
    <name type="scientific">Kingdonia uniflora</name>
    <dbReference type="NCBI Taxonomy" id="39325"/>
    <lineage>
        <taxon>Eukaryota</taxon>
        <taxon>Viridiplantae</taxon>
        <taxon>Streptophyta</taxon>
        <taxon>Embryophyta</taxon>
        <taxon>Tracheophyta</taxon>
        <taxon>Spermatophyta</taxon>
        <taxon>Magnoliopsida</taxon>
        <taxon>Ranunculales</taxon>
        <taxon>Circaeasteraceae</taxon>
        <taxon>Kingdonia</taxon>
    </lineage>
</organism>
<keyword evidence="10" id="KW-1185">Reference proteome</keyword>
<dbReference type="OrthoDB" id="9989112at2759"/>
<evidence type="ECO:0000313" key="9">
    <source>
        <dbReference type="EMBL" id="KAF6161094.1"/>
    </source>
</evidence>
<evidence type="ECO:0000256" key="6">
    <source>
        <dbReference type="ARBA" id="ARBA00023289"/>
    </source>
</evidence>
<dbReference type="SMART" id="SM00175">
    <property type="entry name" value="RAB"/>
    <property type="match status" value="1"/>
</dbReference>
<evidence type="ECO:0000313" key="10">
    <source>
        <dbReference type="Proteomes" id="UP000541444"/>
    </source>
</evidence>
<dbReference type="NCBIfam" id="TIGR00231">
    <property type="entry name" value="small_GTP"/>
    <property type="match status" value="1"/>
</dbReference>